<feature type="region of interest" description="Disordered" evidence="1">
    <location>
        <begin position="278"/>
        <end position="342"/>
    </location>
</feature>
<sequence length="342" mass="37579">MGPKSKDKRKEAKGQRWKPLDVETKQPRDGKGPTVDADSAPNLSVNKTSSVSTPTPIEPTCDPQFRKRGISSNWGRYDEPIEVETEYNRQRGEDFDLLLSSSAGPSAHFRFKEQQDWQDEPADISEFLSTDMMDAIVQALHTIPLHKCLDLPEDIIPAKVIEEFNAEAAAEKERYEAFLRTGKQQLKKVSDVGESLKKSLQAAIATAAVATTKPKDEDDVDEELESLLFLKRNSKPVEADSLVKETVDKNEFLLSVTLDHGSKKVPVSGDTAPVVKAKGNASEEAAKLPSLPVSEDSAPVVKAKGDASEDAVELPSQPQKPAPKPQKPTVNLEDWLDSILQD</sequence>
<dbReference type="PANTHER" id="PTHR16524:SF2">
    <property type="entry name" value="CELL DEATH REGULATOR AVEN"/>
    <property type="match status" value="1"/>
</dbReference>
<reference evidence="2" key="1">
    <citation type="journal article" date="2011" name="PLoS ONE">
        <title>A deep insight into the sialotranscriptome of the gulf coast tick, Amblyomma maculatum.</title>
        <authorList>
            <person name="Karim S."/>
            <person name="Singh P."/>
            <person name="Ribeiro J.M."/>
        </authorList>
    </citation>
    <scope>NUCLEOTIDE SEQUENCE</scope>
    <source>
        <tissue evidence="2">Salivary gland</tissue>
    </source>
</reference>
<feature type="region of interest" description="Disordered" evidence="1">
    <location>
        <begin position="1"/>
        <end position="72"/>
    </location>
</feature>
<proteinExistence type="evidence at transcript level"/>
<name>G3MKW0_AMBMU</name>
<dbReference type="AlphaFoldDB" id="G3MKW0"/>
<accession>G3MKW0</accession>
<protein>
    <recommendedName>
        <fullName evidence="3">Cell death regulator Aven</fullName>
    </recommendedName>
</protein>
<evidence type="ECO:0000256" key="1">
    <source>
        <dbReference type="SAM" id="MobiDB-lite"/>
    </source>
</evidence>
<feature type="compositionally biased region" description="Polar residues" evidence="1">
    <location>
        <begin position="41"/>
        <end position="55"/>
    </location>
</feature>
<dbReference type="InterPro" id="IPR026187">
    <property type="entry name" value="Aven"/>
</dbReference>
<evidence type="ECO:0008006" key="3">
    <source>
        <dbReference type="Google" id="ProtNLM"/>
    </source>
</evidence>
<dbReference type="EMBL" id="JO842511">
    <property type="protein sequence ID" value="AEO34128.1"/>
    <property type="molecule type" value="mRNA"/>
</dbReference>
<organism evidence="2">
    <name type="scientific">Amblyomma maculatum</name>
    <name type="common">Gulf Coast tick</name>
    <dbReference type="NCBI Taxonomy" id="34609"/>
    <lineage>
        <taxon>Eukaryota</taxon>
        <taxon>Metazoa</taxon>
        <taxon>Ecdysozoa</taxon>
        <taxon>Arthropoda</taxon>
        <taxon>Chelicerata</taxon>
        <taxon>Arachnida</taxon>
        <taxon>Acari</taxon>
        <taxon>Parasitiformes</taxon>
        <taxon>Ixodida</taxon>
        <taxon>Ixodoidea</taxon>
        <taxon>Ixodidae</taxon>
        <taxon>Amblyomminae</taxon>
        <taxon>Amblyomma</taxon>
    </lineage>
</organism>
<dbReference type="PANTHER" id="PTHR16524">
    <property type="entry name" value="CELL DEATH REGULATOR AVEN"/>
    <property type="match status" value="1"/>
</dbReference>
<feature type="compositionally biased region" description="Basic and acidic residues" evidence="1">
    <location>
        <begin position="1"/>
        <end position="31"/>
    </location>
</feature>
<dbReference type="GO" id="GO:0010972">
    <property type="term" value="P:negative regulation of G2/M transition of mitotic cell cycle"/>
    <property type="evidence" value="ECO:0007669"/>
    <property type="project" value="TreeGrafter"/>
</dbReference>
<evidence type="ECO:0000313" key="2">
    <source>
        <dbReference type="EMBL" id="AEO34128.1"/>
    </source>
</evidence>